<evidence type="ECO:0000259" key="1">
    <source>
        <dbReference type="Pfam" id="PF00583"/>
    </source>
</evidence>
<sequence length="189" mass="22192">MKKATKNDRELVVEILTNSFDENQSVNYIVKPDNKRVKRIRALMAYSFDICTLFGEVYLNEEKTACALIMYPHKKKTTLKAIWLDLMLVVNSIGIGRAGKAMSRETKIKSRYPKEPFYYLWFIGVDRTAQHQGQGSKLLNEVINDAEKQNLTILLETSTLKNIPWYNRFKFEVYDKIEFTYTLFMLKRP</sequence>
<name>A0A317EH83_9SPHI</name>
<gene>
    <name evidence="2" type="ORF">DHW03_18910</name>
</gene>
<organism evidence="2 3">
    <name type="scientific">Pedobacter yonginense</name>
    <dbReference type="NCBI Taxonomy" id="651869"/>
    <lineage>
        <taxon>Bacteria</taxon>
        <taxon>Pseudomonadati</taxon>
        <taxon>Bacteroidota</taxon>
        <taxon>Sphingobacteriia</taxon>
        <taxon>Sphingobacteriales</taxon>
        <taxon>Sphingobacteriaceae</taxon>
        <taxon>Pedobacter</taxon>
    </lineage>
</organism>
<keyword evidence="2" id="KW-0808">Transferase</keyword>
<dbReference type="InterPro" id="IPR016181">
    <property type="entry name" value="Acyl_CoA_acyltransferase"/>
</dbReference>
<dbReference type="PANTHER" id="PTHR42791">
    <property type="entry name" value="GNAT FAMILY ACETYLTRANSFERASE"/>
    <property type="match status" value="1"/>
</dbReference>
<accession>A0A317EH83</accession>
<dbReference type="Proteomes" id="UP000245379">
    <property type="component" value="Unassembled WGS sequence"/>
</dbReference>
<evidence type="ECO:0000313" key="3">
    <source>
        <dbReference type="Proteomes" id="UP000245379"/>
    </source>
</evidence>
<protein>
    <submittedName>
        <fullName evidence="2">N-acetyltransferase</fullName>
    </submittedName>
</protein>
<dbReference type="RefSeq" id="WP_109927465.1">
    <property type="nucleotide sequence ID" value="NZ_QGNZ01000006.1"/>
</dbReference>
<feature type="domain" description="N-acetyltransferase" evidence="1">
    <location>
        <begin position="111"/>
        <end position="171"/>
    </location>
</feature>
<dbReference type="CDD" id="cd04301">
    <property type="entry name" value="NAT_SF"/>
    <property type="match status" value="1"/>
</dbReference>
<dbReference type="OrthoDB" id="1452841at2"/>
<proteinExistence type="predicted"/>
<dbReference type="Pfam" id="PF00583">
    <property type="entry name" value="Acetyltransf_1"/>
    <property type="match status" value="1"/>
</dbReference>
<dbReference type="Gene3D" id="3.40.630.30">
    <property type="match status" value="1"/>
</dbReference>
<dbReference type="GO" id="GO:0016747">
    <property type="term" value="F:acyltransferase activity, transferring groups other than amino-acyl groups"/>
    <property type="evidence" value="ECO:0007669"/>
    <property type="project" value="InterPro"/>
</dbReference>
<dbReference type="SUPFAM" id="SSF55729">
    <property type="entry name" value="Acyl-CoA N-acyltransferases (Nat)"/>
    <property type="match status" value="1"/>
</dbReference>
<dbReference type="AlphaFoldDB" id="A0A317EH83"/>
<dbReference type="InterPro" id="IPR000182">
    <property type="entry name" value="GNAT_dom"/>
</dbReference>
<keyword evidence="3" id="KW-1185">Reference proteome</keyword>
<evidence type="ECO:0000313" key="2">
    <source>
        <dbReference type="EMBL" id="PWS25944.1"/>
    </source>
</evidence>
<reference evidence="2 3" key="1">
    <citation type="submission" date="2018-05" db="EMBL/GenBank/DDBJ databases">
        <title>Pedobacter paludis sp. nov., isolated from wetland soil.</title>
        <authorList>
            <person name="Zhang Y."/>
            <person name="Wang G."/>
        </authorList>
    </citation>
    <scope>NUCLEOTIDE SEQUENCE [LARGE SCALE GENOMIC DNA]</scope>
    <source>
        <strain evidence="2 3">KCTC22721</strain>
    </source>
</reference>
<dbReference type="EMBL" id="QGNZ01000006">
    <property type="protein sequence ID" value="PWS25944.1"/>
    <property type="molecule type" value="Genomic_DNA"/>
</dbReference>
<dbReference type="PANTHER" id="PTHR42791:SF1">
    <property type="entry name" value="N-ACETYLTRANSFERASE DOMAIN-CONTAINING PROTEIN"/>
    <property type="match status" value="1"/>
</dbReference>
<dbReference type="InterPro" id="IPR052523">
    <property type="entry name" value="Trichothecene_AcTrans"/>
</dbReference>
<comment type="caution">
    <text evidence="2">The sequence shown here is derived from an EMBL/GenBank/DDBJ whole genome shotgun (WGS) entry which is preliminary data.</text>
</comment>